<evidence type="ECO:0000259" key="1">
    <source>
        <dbReference type="PROSITE" id="PS50943"/>
    </source>
</evidence>
<dbReference type="GO" id="GO:0003677">
    <property type="term" value="F:DNA binding"/>
    <property type="evidence" value="ECO:0007669"/>
    <property type="project" value="UniProtKB-KW"/>
</dbReference>
<gene>
    <name evidence="2" type="ORF">SAMN05446927_5264</name>
</gene>
<dbReference type="InterPro" id="IPR010982">
    <property type="entry name" value="Lambda_DNA-bd_dom_sf"/>
</dbReference>
<protein>
    <submittedName>
        <fullName evidence="2">DNA-binding transcriptional regulator, XRE-family HTH domain</fullName>
    </submittedName>
</protein>
<keyword evidence="3" id="KW-1185">Reference proteome</keyword>
<feature type="domain" description="HTH cro/C1-type" evidence="1">
    <location>
        <begin position="6"/>
        <end position="60"/>
    </location>
</feature>
<evidence type="ECO:0000313" key="3">
    <source>
        <dbReference type="Proteomes" id="UP000219522"/>
    </source>
</evidence>
<dbReference type="InterPro" id="IPR001387">
    <property type="entry name" value="Cro/C1-type_HTH"/>
</dbReference>
<accession>A0A7Z7I9T2</accession>
<dbReference type="AlphaFoldDB" id="A0A7Z7I9T2"/>
<evidence type="ECO:0000313" key="2">
    <source>
        <dbReference type="EMBL" id="SOE81962.1"/>
    </source>
</evidence>
<comment type="caution">
    <text evidence="2">The sequence shown here is derived from an EMBL/GenBank/DDBJ whole genome shotgun (WGS) entry which is preliminary data.</text>
</comment>
<dbReference type="Pfam" id="PF01381">
    <property type="entry name" value="HTH_3"/>
    <property type="match status" value="1"/>
</dbReference>
<dbReference type="Gene3D" id="1.10.260.40">
    <property type="entry name" value="lambda repressor-like DNA-binding domains"/>
    <property type="match status" value="1"/>
</dbReference>
<reference evidence="2 3" key="1">
    <citation type="submission" date="2017-09" db="EMBL/GenBank/DDBJ databases">
        <authorList>
            <person name="Varghese N."/>
            <person name="Submissions S."/>
        </authorList>
    </citation>
    <scope>NUCLEOTIDE SEQUENCE [LARGE SCALE GENOMIC DNA]</scope>
    <source>
        <strain evidence="2 3">OK806</strain>
    </source>
</reference>
<dbReference type="SUPFAM" id="SSF47413">
    <property type="entry name" value="lambda repressor-like DNA-binding domains"/>
    <property type="match status" value="1"/>
</dbReference>
<dbReference type="Proteomes" id="UP000219522">
    <property type="component" value="Unassembled WGS sequence"/>
</dbReference>
<name>A0A7Z7I9T2_9BURK</name>
<dbReference type="RefSeq" id="WP_097190366.1">
    <property type="nucleotide sequence ID" value="NZ_OCSU01000002.1"/>
</dbReference>
<dbReference type="EMBL" id="OCSU01000002">
    <property type="protein sequence ID" value="SOE81962.1"/>
    <property type="molecule type" value="Genomic_DNA"/>
</dbReference>
<proteinExistence type="predicted"/>
<dbReference type="PROSITE" id="PS50943">
    <property type="entry name" value="HTH_CROC1"/>
    <property type="match status" value="1"/>
</dbReference>
<organism evidence="2 3">
    <name type="scientific">Caballeronia arationis</name>
    <dbReference type="NCBI Taxonomy" id="1777142"/>
    <lineage>
        <taxon>Bacteria</taxon>
        <taxon>Pseudomonadati</taxon>
        <taxon>Pseudomonadota</taxon>
        <taxon>Betaproteobacteria</taxon>
        <taxon>Burkholderiales</taxon>
        <taxon>Burkholderiaceae</taxon>
        <taxon>Caballeronia</taxon>
    </lineage>
</organism>
<dbReference type="SMART" id="SM00530">
    <property type="entry name" value="HTH_XRE"/>
    <property type="match status" value="1"/>
</dbReference>
<dbReference type="CDD" id="cd00093">
    <property type="entry name" value="HTH_XRE"/>
    <property type="match status" value="1"/>
</dbReference>
<keyword evidence="2" id="KW-0238">DNA-binding</keyword>
<sequence>MLQTRMRHRRHALKISQITLARKLGISRRHLIRVENGERPASDEMAKKISRALEIPVRQLFSTFALDKRLAVLASPADDAREERDDNGRWILEMSLSDKSMVRLEIPSGAEHERVIGKFSEPIKAGKDRNPFLHIDTAQYLVFVNLDHVEVATLSQEFVDVSDDSVEAGDHSDSLTPELETMFKPRFHELPEVDGWAVMSSGYEETPLMLVNADSSVALAPMDAARARDAFLRCSATWTAGGKITLTNGKEMSSYLVDATMLLFVPLNSRFVPANIG</sequence>